<dbReference type="Pfam" id="PF01381">
    <property type="entry name" value="HTH_3"/>
    <property type="match status" value="1"/>
</dbReference>
<dbReference type="Proteomes" id="UP001431019">
    <property type="component" value="Unassembled WGS sequence"/>
</dbReference>
<keyword evidence="4" id="KW-1185">Reference proteome</keyword>
<gene>
    <name evidence="3" type="ORF">LJ656_06225</name>
</gene>
<evidence type="ECO:0000313" key="3">
    <source>
        <dbReference type="EMBL" id="MCC8392180.1"/>
    </source>
</evidence>
<feature type="domain" description="HTH cro/C1-type" evidence="2">
    <location>
        <begin position="10"/>
        <end position="41"/>
    </location>
</feature>
<reference evidence="3 4" key="1">
    <citation type="submission" date="2021-11" db="EMBL/GenBank/DDBJ databases">
        <authorList>
            <person name="Oh E.-T."/>
            <person name="Kim S.-B."/>
        </authorList>
    </citation>
    <scope>NUCLEOTIDE SEQUENCE [LARGE SCALE GENOMIC DNA]</scope>
    <source>
        <strain evidence="3 4">MMS20-SJTR3</strain>
    </source>
</reference>
<accession>A0ABS8JQJ8</accession>
<proteinExistence type="predicted"/>
<evidence type="ECO:0000256" key="1">
    <source>
        <dbReference type="SAM" id="MobiDB-lite"/>
    </source>
</evidence>
<dbReference type="PROSITE" id="PS50943">
    <property type="entry name" value="HTH_CROC1"/>
    <property type="match status" value="1"/>
</dbReference>
<evidence type="ECO:0000259" key="2">
    <source>
        <dbReference type="PROSITE" id="PS50943"/>
    </source>
</evidence>
<name>A0ABS8JQJ8_9BURK</name>
<dbReference type="Gene3D" id="1.10.260.40">
    <property type="entry name" value="lambda repressor-like DNA-binding domains"/>
    <property type="match status" value="1"/>
</dbReference>
<feature type="region of interest" description="Disordered" evidence="1">
    <location>
        <begin position="71"/>
        <end position="104"/>
    </location>
</feature>
<dbReference type="EMBL" id="JAJITD010000003">
    <property type="protein sequence ID" value="MCC8392180.1"/>
    <property type="molecule type" value="Genomic_DNA"/>
</dbReference>
<feature type="compositionally biased region" description="Basic and acidic residues" evidence="1">
    <location>
        <begin position="71"/>
        <end position="83"/>
    </location>
</feature>
<dbReference type="CDD" id="cd00093">
    <property type="entry name" value="HTH_XRE"/>
    <property type="match status" value="1"/>
</dbReference>
<dbReference type="RefSeq" id="WP_230508397.1">
    <property type="nucleotide sequence ID" value="NZ_JAJITD010000003.1"/>
</dbReference>
<dbReference type="SUPFAM" id="SSF47413">
    <property type="entry name" value="lambda repressor-like DNA-binding domains"/>
    <property type="match status" value="1"/>
</dbReference>
<comment type="caution">
    <text evidence="3">The sequence shown here is derived from an EMBL/GenBank/DDBJ whole genome shotgun (WGS) entry which is preliminary data.</text>
</comment>
<organism evidence="3 4">
    <name type="scientific">Paraburkholderia sejongensis</name>
    <dbReference type="NCBI Taxonomy" id="2886946"/>
    <lineage>
        <taxon>Bacteria</taxon>
        <taxon>Pseudomonadati</taxon>
        <taxon>Pseudomonadota</taxon>
        <taxon>Betaproteobacteria</taxon>
        <taxon>Burkholderiales</taxon>
        <taxon>Burkholderiaceae</taxon>
        <taxon>Paraburkholderia</taxon>
    </lineage>
</organism>
<protein>
    <submittedName>
        <fullName evidence="3">Helix-turn-helix transcriptional regulator</fullName>
    </submittedName>
</protein>
<dbReference type="InterPro" id="IPR001387">
    <property type="entry name" value="Cro/C1-type_HTH"/>
</dbReference>
<sequence>MNLAELGATFRDARLAGNLTQQQVADLSGVPRSRISLFESGMLAELGAVKMLSLFDAVGLELLARRRGHRRTLDDVLHEREESGGAPTGRRRVRPRRNTSDRQS</sequence>
<evidence type="ECO:0000313" key="4">
    <source>
        <dbReference type="Proteomes" id="UP001431019"/>
    </source>
</evidence>
<dbReference type="InterPro" id="IPR010982">
    <property type="entry name" value="Lambda_DNA-bd_dom_sf"/>
</dbReference>